<dbReference type="OrthoDB" id="2913423at2759"/>
<dbReference type="Pfam" id="PF01494">
    <property type="entry name" value="FAD_binding_3"/>
    <property type="match status" value="2"/>
</dbReference>
<keyword evidence="8" id="KW-1185">Reference proteome</keyword>
<dbReference type="GO" id="GO:0004497">
    <property type="term" value="F:monooxygenase activity"/>
    <property type="evidence" value="ECO:0007669"/>
    <property type="project" value="InterPro"/>
</dbReference>
<evidence type="ECO:0000259" key="6">
    <source>
        <dbReference type="Pfam" id="PF01494"/>
    </source>
</evidence>
<dbReference type="GO" id="GO:0071949">
    <property type="term" value="F:FAD binding"/>
    <property type="evidence" value="ECO:0007669"/>
    <property type="project" value="InterPro"/>
</dbReference>
<dbReference type="PANTHER" id="PTHR47356:SF2">
    <property type="entry name" value="FAD-BINDING DOMAIN-CONTAINING PROTEIN-RELATED"/>
    <property type="match status" value="1"/>
</dbReference>
<dbReference type="InterPro" id="IPR050562">
    <property type="entry name" value="FAD_mOase_fung"/>
</dbReference>
<proteinExistence type="inferred from homology"/>
<keyword evidence="4" id="KW-0560">Oxidoreductase</keyword>
<dbReference type="InterPro" id="IPR036188">
    <property type="entry name" value="FAD/NAD-bd_sf"/>
</dbReference>
<evidence type="ECO:0000256" key="4">
    <source>
        <dbReference type="ARBA" id="ARBA00023002"/>
    </source>
</evidence>
<feature type="domain" description="FAD-binding" evidence="6">
    <location>
        <begin position="4"/>
        <end position="77"/>
    </location>
</feature>
<keyword evidence="5" id="KW-0472">Membrane</keyword>
<comment type="caution">
    <text evidence="7">The sequence shown here is derived from an EMBL/GenBank/DDBJ whole genome shotgun (WGS) entry which is preliminary data.</text>
</comment>
<feature type="transmembrane region" description="Helical" evidence="5">
    <location>
        <begin position="416"/>
        <end position="437"/>
    </location>
</feature>
<keyword evidence="3" id="KW-0274">FAD</keyword>
<accession>A0A9W8JXN7</accession>
<dbReference type="SUPFAM" id="SSF51905">
    <property type="entry name" value="FAD/NAD(P)-binding domain"/>
    <property type="match status" value="1"/>
</dbReference>
<evidence type="ECO:0000256" key="1">
    <source>
        <dbReference type="ARBA" id="ARBA00007992"/>
    </source>
</evidence>
<evidence type="ECO:0000256" key="3">
    <source>
        <dbReference type="ARBA" id="ARBA00022827"/>
    </source>
</evidence>
<dbReference type="AlphaFoldDB" id="A0A9W8JXN7"/>
<keyword evidence="5" id="KW-0812">Transmembrane</keyword>
<evidence type="ECO:0000313" key="8">
    <source>
        <dbReference type="Proteomes" id="UP001148786"/>
    </source>
</evidence>
<evidence type="ECO:0000313" key="7">
    <source>
        <dbReference type="EMBL" id="KAJ3503677.1"/>
    </source>
</evidence>
<dbReference type="PRINTS" id="PR00420">
    <property type="entry name" value="RNGMNOXGNASE"/>
</dbReference>
<dbReference type="EMBL" id="JANKHO010001108">
    <property type="protein sequence ID" value="KAJ3503677.1"/>
    <property type="molecule type" value="Genomic_DNA"/>
</dbReference>
<keyword evidence="5" id="KW-1133">Transmembrane helix</keyword>
<keyword evidence="2" id="KW-0285">Flavoprotein</keyword>
<sequence length="438" mass="49031">MGFKVVIVGGSISGLSLANMLEKFDIDYVLLEAYDGIAPQLGASIGLLPSGLRILEQLGCYERIQAMAGDCYYQQIFIDRQMLLQVLFDKLKFKDRVLTKKRVTRVDMAEGQVNVHTADGSVYSGDVVVGADGVHSAIREEMWRNAKESNSGLFQPDEESGLQAVSKCIFGISKRPTGLPATPLQINAFFKDCNYMILSAPGDRLYWFLFTEMDKAYGKDIPKFTKEDERRLAEQHFGDRVTNSTTFQDIYNNGLHTTLVALEDHVFPRWHYRRIIIIGDAAHKVHPISAQGGNGAMESAAVLVNTLRQRMGILSADEKLSEDDIESIFADVQAKRFSRAVDAVNQGRRTTAASIKDTLFSRLFVDWFFPRFGQRLIFRLVIKNTETGPVIDGLPVPKRYEDAISRHKATIPKSNWMIWTFGSFGAAVVALTIRSALK</sequence>
<dbReference type="PANTHER" id="PTHR47356">
    <property type="entry name" value="FAD-DEPENDENT MONOOXYGENASE ASQG-RELATED"/>
    <property type="match status" value="1"/>
</dbReference>
<dbReference type="Proteomes" id="UP001148786">
    <property type="component" value="Unassembled WGS sequence"/>
</dbReference>
<feature type="domain" description="FAD-binding" evidence="6">
    <location>
        <begin position="126"/>
        <end position="307"/>
    </location>
</feature>
<evidence type="ECO:0000256" key="5">
    <source>
        <dbReference type="SAM" id="Phobius"/>
    </source>
</evidence>
<gene>
    <name evidence="7" type="ORF">NLJ89_g8326</name>
</gene>
<dbReference type="InterPro" id="IPR002938">
    <property type="entry name" value="FAD-bd"/>
</dbReference>
<comment type="similarity">
    <text evidence="1">Belongs to the paxM FAD-dependent monooxygenase family.</text>
</comment>
<name>A0A9W8JXN7_9AGAR</name>
<reference evidence="7" key="1">
    <citation type="submission" date="2022-07" db="EMBL/GenBank/DDBJ databases">
        <title>Genome Sequence of Agrocybe chaxingu.</title>
        <authorList>
            <person name="Buettner E."/>
        </authorList>
    </citation>
    <scope>NUCLEOTIDE SEQUENCE</scope>
    <source>
        <strain evidence="7">MP-N11</strain>
    </source>
</reference>
<dbReference type="Gene3D" id="3.50.50.60">
    <property type="entry name" value="FAD/NAD(P)-binding domain"/>
    <property type="match status" value="1"/>
</dbReference>
<organism evidence="7 8">
    <name type="scientific">Agrocybe chaxingu</name>
    <dbReference type="NCBI Taxonomy" id="84603"/>
    <lineage>
        <taxon>Eukaryota</taxon>
        <taxon>Fungi</taxon>
        <taxon>Dikarya</taxon>
        <taxon>Basidiomycota</taxon>
        <taxon>Agaricomycotina</taxon>
        <taxon>Agaricomycetes</taxon>
        <taxon>Agaricomycetidae</taxon>
        <taxon>Agaricales</taxon>
        <taxon>Agaricineae</taxon>
        <taxon>Strophariaceae</taxon>
        <taxon>Agrocybe</taxon>
    </lineage>
</organism>
<protein>
    <recommendedName>
        <fullName evidence="6">FAD-binding domain-containing protein</fullName>
    </recommendedName>
</protein>
<evidence type="ECO:0000256" key="2">
    <source>
        <dbReference type="ARBA" id="ARBA00022630"/>
    </source>
</evidence>